<evidence type="ECO:0000313" key="2">
    <source>
        <dbReference type="Proteomes" id="UP000290189"/>
    </source>
</evidence>
<name>A0A3P3YN03_PLABS</name>
<accession>A0A3P3YN03</accession>
<dbReference type="EMBL" id="OVEO01000018">
    <property type="protein sequence ID" value="SPR01595.1"/>
    <property type="molecule type" value="Genomic_DNA"/>
</dbReference>
<organism evidence="1 2">
    <name type="scientific">Plasmodiophora brassicae</name>
    <name type="common">Clubroot disease agent</name>
    <dbReference type="NCBI Taxonomy" id="37360"/>
    <lineage>
        <taxon>Eukaryota</taxon>
        <taxon>Sar</taxon>
        <taxon>Rhizaria</taxon>
        <taxon>Endomyxa</taxon>
        <taxon>Phytomyxea</taxon>
        <taxon>Plasmodiophorida</taxon>
        <taxon>Plasmodiophoridae</taxon>
        <taxon>Plasmodiophora</taxon>
    </lineage>
</organism>
<sequence>MGQPLLAIQTFTLASVPCVVSGRCRRLQSPWYGVRTESAGAQLTAGAYRPASHSDTCPEPEHRLAMADGGRYSSVVLTCIALTLGVSFATPRRLYLYDGGYNICCKVKSKRATAHSGCLQNLVEDVPARLIRPFALERVAEKELRLFANYIATVDADDGRSTTRR</sequence>
<dbReference type="AlphaFoldDB" id="A0A3P3YN03"/>
<gene>
    <name evidence="1" type="ORF">PLBR_LOCUS8810</name>
</gene>
<proteinExistence type="predicted"/>
<geneLocation type="mitochondrion" evidence="1"/>
<dbReference type="Proteomes" id="UP000290189">
    <property type="component" value="Unassembled WGS sequence"/>
</dbReference>
<reference evidence="1 2" key="1">
    <citation type="submission" date="2018-03" db="EMBL/GenBank/DDBJ databases">
        <authorList>
            <person name="Fogelqvist J."/>
        </authorList>
    </citation>
    <scope>NUCLEOTIDE SEQUENCE [LARGE SCALE GENOMIC DNA]</scope>
</reference>
<keyword evidence="1" id="KW-0496">Mitochondrion</keyword>
<evidence type="ECO:0000313" key="1">
    <source>
        <dbReference type="EMBL" id="SPR01595.1"/>
    </source>
</evidence>
<protein>
    <submittedName>
        <fullName evidence="1">Uncharacterized protein</fullName>
    </submittedName>
</protein>